<reference evidence="1 2" key="1">
    <citation type="submission" date="2017-08" db="EMBL/GenBank/DDBJ databases">
        <title>Burning lignite coal seam in the remote Altai Mountains harbors a hydrogen-driven thermophilic microbial community.</title>
        <authorList>
            <person name="Kadnikov V.V."/>
            <person name="Mardanov A.V."/>
            <person name="Ivasenko D."/>
            <person name="Beletsky A.V."/>
            <person name="Karnachuk O.V."/>
            <person name="Ravin N.V."/>
        </authorList>
    </citation>
    <scope>NUCLEOTIDE SEQUENCE [LARGE SCALE GENOMIC DNA]</scope>
    <source>
        <strain evidence="1">AL33</strain>
    </source>
</reference>
<gene>
    <name evidence="1" type="ORF">HSCHL_0051</name>
</gene>
<organism evidence="1 2">
    <name type="scientific">Hydrogenibacillus schlegelii</name>
    <name type="common">Bacillus schlegelii</name>
    <dbReference type="NCBI Taxonomy" id="1484"/>
    <lineage>
        <taxon>Bacteria</taxon>
        <taxon>Bacillati</taxon>
        <taxon>Bacillota</taxon>
        <taxon>Bacilli</taxon>
        <taxon>Bacillales</taxon>
        <taxon>Bacillales Family X. Incertae Sedis</taxon>
        <taxon>Hydrogenibacillus</taxon>
    </lineage>
</organism>
<evidence type="ECO:0000313" key="1">
    <source>
        <dbReference type="EMBL" id="PTQ54472.1"/>
    </source>
</evidence>
<proteinExistence type="predicted"/>
<sequence>MVFFLVVCRHFDVINSSQRLAFWLVSPVRTAWSWAAPASALIPAFAASVDLSLKPGLGGFPGYGSEIRVRSGPP</sequence>
<comment type="caution">
    <text evidence="1">The sequence shown here is derived from an EMBL/GenBank/DDBJ whole genome shotgun (WGS) entry which is preliminary data.</text>
</comment>
<dbReference type="Proteomes" id="UP000244180">
    <property type="component" value="Unassembled WGS sequence"/>
</dbReference>
<accession>A0A2T5GE58</accession>
<evidence type="ECO:0000313" key="2">
    <source>
        <dbReference type="Proteomes" id="UP000244180"/>
    </source>
</evidence>
<dbReference type="AlphaFoldDB" id="A0A2T5GE58"/>
<protein>
    <submittedName>
        <fullName evidence="1">Uncharacterized protein</fullName>
    </submittedName>
</protein>
<name>A0A2T5GE58_HYDSH</name>
<dbReference type="EMBL" id="PEBV01000003">
    <property type="protein sequence ID" value="PTQ54472.1"/>
    <property type="molecule type" value="Genomic_DNA"/>
</dbReference>